<dbReference type="PANTHER" id="PTHR31168">
    <property type="entry name" value="OS02G0292800 PROTEIN"/>
    <property type="match status" value="1"/>
</dbReference>
<name>A0A1U7XXT1_NICSY</name>
<dbReference type="Pfam" id="PF04654">
    <property type="entry name" value="DUF599"/>
    <property type="match status" value="1"/>
</dbReference>
<organism evidence="2 3">
    <name type="scientific">Nicotiana sylvestris</name>
    <name type="common">Wood tobacco</name>
    <name type="synonym">South American tobacco</name>
    <dbReference type="NCBI Taxonomy" id="4096"/>
    <lineage>
        <taxon>Eukaryota</taxon>
        <taxon>Viridiplantae</taxon>
        <taxon>Streptophyta</taxon>
        <taxon>Embryophyta</taxon>
        <taxon>Tracheophyta</taxon>
        <taxon>Spermatophyta</taxon>
        <taxon>Magnoliopsida</taxon>
        <taxon>eudicotyledons</taxon>
        <taxon>Gunneridae</taxon>
        <taxon>Pentapetalae</taxon>
        <taxon>asterids</taxon>
        <taxon>lamiids</taxon>
        <taxon>Solanales</taxon>
        <taxon>Solanaceae</taxon>
        <taxon>Nicotianoideae</taxon>
        <taxon>Nicotianeae</taxon>
        <taxon>Nicotiana</taxon>
    </lineage>
</organism>
<proteinExistence type="predicted"/>
<dbReference type="RefSeq" id="XP_009796787.1">
    <property type="nucleotide sequence ID" value="XM_009798485.1"/>
</dbReference>
<evidence type="ECO:0000313" key="3">
    <source>
        <dbReference type="RefSeq" id="XP_009796787.1"/>
    </source>
</evidence>
<keyword evidence="2" id="KW-1185">Reference proteome</keyword>
<dbReference type="PANTHER" id="PTHR31168:SF20">
    <property type="entry name" value="DUF599 DOMAIN-CONTAINING PROTEIN"/>
    <property type="match status" value="1"/>
</dbReference>
<dbReference type="InterPro" id="IPR006747">
    <property type="entry name" value="DUF599"/>
</dbReference>
<evidence type="ECO:0000256" key="1">
    <source>
        <dbReference type="SAM" id="Phobius"/>
    </source>
</evidence>
<keyword evidence="1" id="KW-0472">Membrane</keyword>
<feature type="transmembrane region" description="Helical" evidence="1">
    <location>
        <begin position="58"/>
        <end position="87"/>
    </location>
</feature>
<evidence type="ECO:0000313" key="2">
    <source>
        <dbReference type="Proteomes" id="UP000189701"/>
    </source>
</evidence>
<dbReference type="Proteomes" id="UP000189701">
    <property type="component" value="Unplaced"/>
</dbReference>
<dbReference type="STRING" id="4096.A0A1U7XXT1"/>
<protein>
    <submittedName>
        <fullName evidence="3">Uncharacterized protein LOC104243305</fullName>
    </submittedName>
</protein>
<dbReference type="AlphaFoldDB" id="A0A1U7XXT1"/>
<accession>A0A1U7XXT1</accession>
<reference evidence="2" key="1">
    <citation type="journal article" date="2013" name="Genome Biol.">
        <title>Reference genomes and transcriptomes of Nicotiana sylvestris and Nicotiana tomentosiformis.</title>
        <authorList>
            <person name="Sierro N."/>
            <person name="Battey J.N."/>
            <person name="Ouadi S."/>
            <person name="Bovet L."/>
            <person name="Goepfert S."/>
            <person name="Bakaher N."/>
            <person name="Peitsch M.C."/>
            <person name="Ivanov N.V."/>
        </authorList>
    </citation>
    <scope>NUCLEOTIDE SEQUENCE [LARGE SCALE GENOMIC DNA]</scope>
</reference>
<keyword evidence="1" id="KW-1133">Transmembrane helix</keyword>
<sequence length="286" mass="31682">MLHTKSESDITSLAPSSPSRCFIQENYLITLPDTDIPISYVELAVISGGEFWSLGLRALYFATTLLLWFFGPIPMFATSVGMGFLLYSLDKNIKQLHNHRSYAKGKEITVRSSAVNNFYIGEGSNFFGVVTKMMTVNGSSKISVYNPATFYGIHVSSTPINPIYSHITVASVIADLKLALEYGAKRVVLRCDSQLDNQVTGTFQIKEQILQKYHAEICKPLPSSTSASSTKSPEHRISKRTALPNCGIKAEALSQIREQGAIVVKANPKMPRDHIDWNWIASPKNM</sequence>
<reference evidence="3" key="2">
    <citation type="submission" date="2025-08" db="UniProtKB">
        <authorList>
            <consortium name="RefSeq"/>
        </authorList>
    </citation>
    <scope>IDENTIFICATION</scope>
    <source>
        <tissue evidence="3">Leaf</tissue>
    </source>
</reference>
<gene>
    <name evidence="3" type="primary">LOC104243305</name>
</gene>
<keyword evidence="1" id="KW-0812">Transmembrane</keyword>